<evidence type="ECO:0000256" key="6">
    <source>
        <dbReference type="ARBA" id="ARBA00022490"/>
    </source>
</evidence>
<evidence type="ECO:0000313" key="19">
    <source>
        <dbReference type="EMBL" id="AMJ98771.1"/>
    </source>
</evidence>
<name>A0A126Q0M7_ALTMA</name>
<evidence type="ECO:0000256" key="15">
    <source>
        <dbReference type="PIRNR" id="PIRNR000167"/>
    </source>
</evidence>
<dbReference type="SFLD" id="SFLDS00029">
    <property type="entry name" value="Radical_SAM"/>
    <property type="match status" value="1"/>
</dbReference>
<gene>
    <name evidence="19" type="ORF">AVL55_11675</name>
</gene>
<dbReference type="GO" id="GO:0004109">
    <property type="term" value="F:coproporphyrinogen oxidase activity"/>
    <property type="evidence" value="ECO:0007669"/>
    <property type="project" value="InterPro"/>
</dbReference>
<comment type="subcellular location">
    <subcellularLocation>
        <location evidence="1 15">Cytoplasm</location>
    </subcellularLocation>
</comment>
<dbReference type="PANTHER" id="PTHR13932:SF6">
    <property type="entry name" value="OXYGEN-INDEPENDENT COPROPORPHYRINOGEN III OXIDASE"/>
    <property type="match status" value="1"/>
</dbReference>
<accession>A0A126Q0M7</accession>
<dbReference type="OrthoDB" id="9808022at2"/>
<evidence type="ECO:0000256" key="12">
    <source>
        <dbReference type="ARBA" id="ARBA00023244"/>
    </source>
</evidence>
<evidence type="ECO:0000256" key="9">
    <source>
        <dbReference type="ARBA" id="ARBA00023002"/>
    </source>
</evidence>
<dbReference type="GO" id="GO:0006782">
    <property type="term" value="P:protoporphyrinogen IX biosynthetic process"/>
    <property type="evidence" value="ECO:0007669"/>
    <property type="project" value="UniProtKB-UniPathway"/>
</dbReference>
<dbReference type="Pfam" id="PF06969">
    <property type="entry name" value="HemN_C"/>
    <property type="match status" value="1"/>
</dbReference>
<dbReference type="InterPro" id="IPR007197">
    <property type="entry name" value="rSAM"/>
</dbReference>
<evidence type="ECO:0000256" key="13">
    <source>
        <dbReference type="ARBA" id="ARBA00024295"/>
    </source>
</evidence>
<evidence type="ECO:0000256" key="1">
    <source>
        <dbReference type="ARBA" id="ARBA00004496"/>
    </source>
</evidence>
<feature type="binding site" evidence="17">
    <location>
        <position position="62"/>
    </location>
    <ligand>
        <name>[4Fe-4S] cluster</name>
        <dbReference type="ChEBI" id="CHEBI:49883"/>
        <note>4Fe-4S-S-AdoMet</note>
    </ligand>
</feature>
<comment type="pathway">
    <text evidence="2 15">Porphyrin-containing compound metabolism; protoporphyrin-IX biosynthesis; protoporphyrinogen-IX from coproporphyrinogen-III (AdoMet route): step 1/1.</text>
</comment>
<feature type="binding site" evidence="17">
    <location>
        <position position="66"/>
    </location>
    <ligand>
        <name>[4Fe-4S] cluster</name>
        <dbReference type="ChEBI" id="CHEBI:49883"/>
        <note>4Fe-4S-S-AdoMet</note>
    </ligand>
</feature>
<keyword evidence="11 15" id="KW-0411">Iron-sulfur</keyword>
<keyword evidence="6 15" id="KW-0963">Cytoplasm</keyword>
<dbReference type="InterPro" id="IPR058240">
    <property type="entry name" value="rSAM_sf"/>
</dbReference>
<keyword evidence="7 15" id="KW-0949">S-adenosyl-L-methionine</keyword>
<evidence type="ECO:0000256" key="5">
    <source>
        <dbReference type="ARBA" id="ARBA00022485"/>
    </source>
</evidence>
<dbReference type="InterPro" id="IPR004558">
    <property type="entry name" value="Coprogen_oxidase_HemN"/>
</dbReference>
<dbReference type="EC" id="1.3.98.3" evidence="15"/>
<feature type="binding site" evidence="16">
    <location>
        <begin position="68"/>
        <end position="70"/>
    </location>
    <ligand>
        <name>S-adenosyl-L-methionine</name>
        <dbReference type="ChEBI" id="CHEBI:59789"/>
        <label>2</label>
    </ligand>
</feature>
<evidence type="ECO:0000256" key="10">
    <source>
        <dbReference type="ARBA" id="ARBA00023004"/>
    </source>
</evidence>
<evidence type="ECO:0000256" key="17">
    <source>
        <dbReference type="PIRSR" id="PIRSR000167-2"/>
    </source>
</evidence>
<dbReference type="InterPro" id="IPR006638">
    <property type="entry name" value="Elp3/MiaA/NifB-like_rSAM"/>
</dbReference>
<dbReference type="RefSeq" id="WP_061095250.1">
    <property type="nucleotide sequence ID" value="NZ_CP014323.1"/>
</dbReference>
<feature type="domain" description="Radical SAM core" evidence="18">
    <location>
        <begin position="47"/>
        <end position="283"/>
    </location>
</feature>
<feature type="binding site" evidence="16">
    <location>
        <position position="145"/>
    </location>
    <ligand>
        <name>S-adenosyl-L-methionine</name>
        <dbReference type="ChEBI" id="CHEBI:59789"/>
        <label>1</label>
    </ligand>
</feature>
<evidence type="ECO:0000256" key="11">
    <source>
        <dbReference type="ARBA" id="ARBA00023014"/>
    </source>
</evidence>
<feature type="binding site" evidence="16">
    <location>
        <position position="243"/>
    </location>
    <ligand>
        <name>S-adenosyl-L-methionine</name>
        <dbReference type="ChEBI" id="CHEBI:59789"/>
        <label>2</label>
    </ligand>
</feature>
<dbReference type="NCBIfam" id="TIGR00538">
    <property type="entry name" value="hemN"/>
    <property type="match status" value="1"/>
</dbReference>
<comment type="catalytic activity">
    <reaction evidence="14 15">
        <text>coproporphyrinogen III + 2 S-adenosyl-L-methionine = protoporphyrinogen IX + 2 5'-deoxyadenosine + 2 L-methionine + 2 CO2</text>
        <dbReference type="Rhea" id="RHEA:15425"/>
        <dbReference type="ChEBI" id="CHEBI:16526"/>
        <dbReference type="ChEBI" id="CHEBI:17319"/>
        <dbReference type="ChEBI" id="CHEBI:57307"/>
        <dbReference type="ChEBI" id="CHEBI:57309"/>
        <dbReference type="ChEBI" id="CHEBI:57844"/>
        <dbReference type="ChEBI" id="CHEBI:59789"/>
        <dbReference type="EC" id="1.3.98.3"/>
    </reaction>
</comment>
<dbReference type="GO" id="GO:0046872">
    <property type="term" value="F:metal ion binding"/>
    <property type="evidence" value="ECO:0007669"/>
    <property type="project" value="UniProtKB-KW"/>
</dbReference>
<dbReference type="GO" id="GO:0005737">
    <property type="term" value="C:cytoplasm"/>
    <property type="evidence" value="ECO:0007669"/>
    <property type="project" value="UniProtKB-SubCell"/>
</dbReference>
<dbReference type="InterPro" id="IPR023404">
    <property type="entry name" value="rSAM_horseshoe"/>
</dbReference>
<dbReference type="SMART" id="SM00729">
    <property type="entry name" value="Elp3"/>
    <property type="match status" value="1"/>
</dbReference>
<dbReference type="InterPro" id="IPR034505">
    <property type="entry name" value="Coproporphyrinogen-III_oxidase"/>
</dbReference>
<comment type="subunit">
    <text evidence="4">Monomer.</text>
</comment>
<comment type="function">
    <text evidence="13">Involved in the heme biosynthesis. Catalyzes the anaerobic oxidative decarboxylation of propionate groups of rings A and B of coproporphyrinogen III to yield the vinyl groups in protoporphyrinogen IX.</text>
</comment>
<comment type="similarity">
    <text evidence="3 15">Belongs to the anaerobic coproporphyrinogen-III oxidase family.</text>
</comment>
<dbReference type="EMBL" id="CP014323">
    <property type="protein sequence ID" value="AMJ98771.1"/>
    <property type="molecule type" value="Genomic_DNA"/>
</dbReference>
<sequence>MTIIAVQQRPVSTITKYSLNAPRYTSYPTALKFEPLQDDILPQALAMSKAPAVSLYVHIPFCKTLCYYCGCNKMVTRHNEKADEYLDYIEKEILSKRYLTDGRRAVSLHLGGGSPSFLSEAQHTYLMYLLKKHFTFEAGAELSIELDPRNIDKRYLQNLKRLGYTRISFGLQDTDYNVQKTINRVQSTSHIADLVFEARSLGFDSVNLDLIYGLPNQSIETFSSTIAATKAMMPDRISLFSYAHLPERFAAQRKFAEETLPSSEEKAALYKLAVNSFTSIGYEMIGLDHFALSKDSLAIAKNKGELHRNFQGYTLRGDTDLIGFGVSAISTVGNAFAQNAKELKEYYRRLNNHLPNAKVGLSLSVDDLIRRDVISSLMCNLAVDKQAIAYKHHIIFDEYFASALNNLEELKEDGLIEMTSRYIRVPEPARIYIRAICARFDAYLNASEILSSYSKAI</sequence>
<dbReference type="Proteomes" id="UP000063991">
    <property type="component" value="Chromosome"/>
</dbReference>
<feature type="binding site" evidence="16">
    <location>
        <position position="329"/>
    </location>
    <ligand>
        <name>S-adenosyl-L-methionine</name>
        <dbReference type="ChEBI" id="CHEBI:59789"/>
        <label>1</label>
    </ligand>
</feature>
<dbReference type="UniPathway" id="UPA00251">
    <property type="reaction ID" value="UER00323"/>
</dbReference>
<comment type="cofactor">
    <cofactor evidence="15 17">
        <name>[4Fe-4S] cluster</name>
        <dbReference type="ChEBI" id="CHEBI:49883"/>
    </cofactor>
    <text evidence="15 17">Binds 1 [4Fe-4S] cluster. The cluster is coordinated with 3 cysteines and an exchangeable S-adenosyl-L-methionine.</text>
</comment>
<keyword evidence="10 15" id="KW-0408">Iron</keyword>
<feature type="binding site" evidence="16">
    <location>
        <position position="209"/>
    </location>
    <ligand>
        <name>S-adenosyl-L-methionine</name>
        <dbReference type="ChEBI" id="CHEBI:59789"/>
        <label>2</label>
    </ligand>
</feature>
<reference evidence="19 20" key="1">
    <citation type="submission" date="2015-12" db="EMBL/GenBank/DDBJ databases">
        <authorList>
            <person name="Shamseldin A."/>
            <person name="Moawad H."/>
            <person name="Abd El-Rahim W.M."/>
            <person name="Sadowsky M.J."/>
        </authorList>
    </citation>
    <scope>NUCLEOTIDE SEQUENCE [LARGE SCALE GENOMIC DNA]</scope>
    <source>
        <strain evidence="19 20">D7</strain>
    </source>
</reference>
<feature type="binding site" evidence="16">
    <location>
        <position position="56"/>
    </location>
    <ligand>
        <name>S-adenosyl-L-methionine</name>
        <dbReference type="ChEBI" id="CHEBI:59789"/>
        <label>1</label>
    </ligand>
</feature>
<dbReference type="GO" id="GO:0051539">
    <property type="term" value="F:4 iron, 4 sulfur cluster binding"/>
    <property type="evidence" value="ECO:0007669"/>
    <property type="project" value="UniProtKB-KW"/>
</dbReference>
<feature type="binding site" evidence="16">
    <location>
        <position position="184"/>
    </location>
    <ligand>
        <name>S-adenosyl-L-methionine</name>
        <dbReference type="ChEBI" id="CHEBI:59789"/>
        <label>2</label>
    </ligand>
</feature>
<dbReference type="Pfam" id="PF04055">
    <property type="entry name" value="Radical_SAM"/>
    <property type="match status" value="1"/>
</dbReference>
<evidence type="ECO:0000256" key="14">
    <source>
        <dbReference type="ARBA" id="ARBA00048321"/>
    </source>
</evidence>
<dbReference type="AlphaFoldDB" id="A0A126Q0M7"/>
<evidence type="ECO:0000313" key="20">
    <source>
        <dbReference type="Proteomes" id="UP000063991"/>
    </source>
</evidence>
<dbReference type="PIRSF" id="PIRSF000167">
    <property type="entry name" value="HemN"/>
    <property type="match status" value="1"/>
</dbReference>
<evidence type="ECO:0000256" key="4">
    <source>
        <dbReference type="ARBA" id="ARBA00011245"/>
    </source>
</evidence>
<evidence type="ECO:0000256" key="16">
    <source>
        <dbReference type="PIRSR" id="PIRSR000167-1"/>
    </source>
</evidence>
<protein>
    <recommendedName>
        <fullName evidence="15">Coproporphyrinogen-III oxidase</fullName>
        <ecNumber evidence="15">1.3.98.3</ecNumber>
    </recommendedName>
</protein>
<organism evidence="19 20">
    <name type="scientific">Alteromonas macleodii</name>
    <name type="common">Pseudoalteromonas macleodii</name>
    <dbReference type="NCBI Taxonomy" id="28108"/>
    <lineage>
        <taxon>Bacteria</taxon>
        <taxon>Pseudomonadati</taxon>
        <taxon>Pseudomonadota</taxon>
        <taxon>Gammaproteobacteria</taxon>
        <taxon>Alteromonadales</taxon>
        <taxon>Alteromonadaceae</taxon>
        <taxon>Alteromonas/Salinimonas group</taxon>
        <taxon>Alteromonas</taxon>
    </lineage>
</organism>
<dbReference type="SFLD" id="SFLDG01065">
    <property type="entry name" value="anaerobic_coproporphyrinogen-I"/>
    <property type="match status" value="1"/>
</dbReference>
<evidence type="ECO:0000256" key="8">
    <source>
        <dbReference type="ARBA" id="ARBA00022723"/>
    </source>
</evidence>
<keyword evidence="5 15" id="KW-0004">4Fe-4S</keyword>
<keyword evidence="12 15" id="KW-0627">Porphyrin biosynthesis</keyword>
<dbReference type="Gene3D" id="3.80.30.20">
    <property type="entry name" value="tm_1862 like domain"/>
    <property type="match status" value="1"/>
</dbReference>
<dbReference type="Gene3D" id="1.10.10.920">
    <property type="match status" value="1"/>
</dbReference>
<dbReference type="PROSITE" id="PS51918">
    <property type="entry name" value="RADICAL_SAM"/>
    <property type="match status" value="1"/>
</dbReference>
<keyword evidence="9 15" id="KW-0560">Oxidoreductase</keyword>
<feature type="binding site" evidence="16">
    <location>
        <position position="112"/>
    </location>
    <ligand>
        <name>S-adenosyl-L-methionine</name>
        <dbReference type="ChEBI" id="CHEBI:59789"/>
        <label>1</label>
    </ligand>
</feature>
<dbReference type="GO" id="GO:0051989">
    <property type="term" value="F:coproporphyrinogen dehydrogenase activity"/>
    <property type="evidence" value="ECO:0007669"/>
    <property type="project" value="UniProtKB-EC"/>
</dbReference>
<evidence type="ECO:0000256" key="3">
    <source>
        <dbReference type="ARBA" id="ARBA00005493"/>
    </source>
</evidence>
<feature type="binding site" evidence="17">
    <location>
        <position position="69"/>
    </location>
    <ligand>
        <name>[4Fe-4S] cluster</name>
        <dbReference type="ChEBI" id="CHEBI:49883"/>
        <note>4Fe-4S-S-AdoMet</note>
    </ligand>
</feature>
<keyword evidence="8 15" id="KW-0479">Metal-binding</keyword>
<feature type="binding site" evidence="16">
    <location>
        <position position="172"/>
    </location>
    <ligand>
        <name>S-adenosyl-L-methionine</name>
        <dbReference type="ChEBI" id="CHEBI:59789"/>
        <label>2</label>
    </ligand>
</feature>
<evidence type="ECO:0000256" key="7">
    <source>
        <dbReference type="ARBA" id="ARBA00022691"/>
    </source>
</evidence>
<dbReference type="InterPro" id="IPR010723">
    <property type="entry name" value="HemN_C"/>
</dbReference>
<evidence type="ECO:0000259" key="18">
    <source>
        <dbReference type="PROSITE" id="PS51918"/>
    </source>
</evidence>
<proteinExistence type="inferred from homology"/>
<evidence type="ECO:0000256" key="2">
    <source>
        <dbReference type="ARBA" id="ARBA00004785"/>
    </source>
</evidence>
<dbReference type="PANTHER" id="PTHR13932">
    <property type="entry name" value="COPROPORPHYRINIGEN III OXIDASE"/>
    <property type="match status" value="1"/>
</dbReference>
<dbReference type="SUPFAM" id="SSF102114">
    <property type="entry name" value="Radical SAM enzymes"/>
    <property type="match status" value="1"/>
</dbReference>
<dbReference type="CDD" id="cd01335">
    <property type="entry name" value="Radical_SAM"/>
    <property type="match status" value="1"/>
</dbReference>